<dbReference type="AlphaFoldDB" id="A0AAD1VV04"/>
<reference evidence="3" key="1">
    <citation type="submission" date="2022-03" db="EMBL/GenBank/DDBJ databases">
        <authorList>
            <person name="Alioto T."/>
            <person name="Alioto T."/>
            <person name="Gomez Garrido J."/>
        </authorList>
    </citation>
    <scope>NUCLEOTIDE SEQUENCE</scope>
</reference>
<name>A0AAD1VV04_PELCU</name>
<organism evidence="3 4">
    <name type="scientific">Pelobates cultripes</name>
    <name type="common">Western spadefoot toad</name>
    <dbReference type="NCBI Taxonomy" id="61616"/>
    <lineage>
        <taxon>Eukaryota</taxon>
        <taxon>Metazoa</taxon>
        <taxon>Chordata</taxon>
        <taxon>Craniata</taxon>
        <taxon>Vertebrata</taxon>
        <taxon>Euteleostomi</taxon>
        <taxon>Amphibia</taxon>
        <taxon>Batrachia</taxon>
        <taxon>Anura</taxon>
        <taxon>Pelobatoidea</taxon>
        <taxon>Pelobatidae</taxon>
        <taxon>Pelobates</taxon>
    </lineage>
</organism>
<feature type="region of interest" description="Disordered" evidence="2">
    <location>
        <begin position="295"/>
        <end position="338"/>
    </location>
</feature>
<protein>
    <recommendedName>
        <fullName evidence="5">L1 transposable element RRM domain-containing protein</fullName>
    </recommendedName>
</protein>
<dbReference type="Proteomes" id="UP001295444">
    <property type="component" value="Chromosome 03"/>
</dbReference>
<sequence>MGGIKKKKANNPSVATIFRSQSTPRRPSCRTGKASPSLEPDTPEHLHAADQPITKRDLQVLLLDATADIKAHTAAELDRHIQGLKGDIEALARHTNQAETQLTALAESSRTHSQDLTYLHGKITSLEEELEDLNNRSRRNNIRVRGLPESVPGDCLQATLLGLFRSLLPEAVDRDLEMDRAHRALRAPAFSPDTPRDVIVRLHRFPIKEQLLRKARQNPPSYLNCRLAFFQDLAPLTLKKRRDLKQLTLTLTHHGIKYMWGHPFKLVVRKDEQTHVLHHATEMVPFAASLGLELLPPPSQLPRRPGGGPGGAARADDRTPRHTPRRRVMTAGGSPRRP</sequence>
<evidence type="ECO:0000256" key="1">
    <source>
        <dbReference type="SAM" id="Coils"/>
    </source>
</evidence>
<evidence type="ECO:0000313" key="4">
    <source>
        <dbReference type="Proteomes" id="UP001295444"/>
    </source>
</evidence>
<feature type="compositionally biased region" description="Basic and acidic residues" evidence="2">
    <location>
        <begin position="42"/>
        <end position="51"/>
    </location>
</feature>
<keyword evidence="1" id="KW-0175">Coiled coil</keyword>
<keyword evidence="4" id="KW-1185">Reference proteome</keyword>
<evidence type="ECO:0000256" key="2">
    <source>
        <dbReference type="SAM" id="MobiDB-lite"/>
    </source>
</evidence>
<gene>
    <name evidence="3" type="ORF">PECUL_23A040991</name>
</gene>
<accession>A0AAD1VV04</accession>
<dbReference type="InterPro" id="IPR042566">
    <property type="entry name" value="L1_C"/>
</dbReference>
<dbReference type="EMBL" id="OW240914">
    <property type="protein sequence ID" value="CAH2274401.1"/>
    <property type="molecule type" value="Genomic_DNA"/>
</dbReference>
<feature type="region of interest" description="Disordered" evidence="2">
    <location>
        <begin position="1"/>
        <end position="51"/>
    </location>
</feature>
<proteinExistence type="predicted"/>
<dbReference type="Gene3D" id="3.30.250.20">
    <property type="entry name" value="L1 transposable element, C-terminal domain"/>
    <property type="match status" value="1"/>
</dbReference>
<feature type="compositionally biased region" description="Polar residues" evidence="2">
    <location>
        <begin position="10"/>
        <end position="25"/>
    </location>
</feature>
<evidence type="ECO:0000313" key="3">
    <source>
        <dbReference type="EMBL" id="CAH2274401.1"/>
    </source>
</evidence>
<dbReference type="PANTHER" id="PTHR11505">
    <property type="entry name" value="L1 TRANSPOSABLE ELEMENT-RELATED"/>
    <property type="match status" value="1"/>
</dbReference>
<dbReference type="Gene3D" id="1.20.5.340">
    <property type="match status" value="1"/>
</dbReference>
<feature type="coiled-coil region" evidence="1">
    <location>
        <begin position="116"/>
        <end position="143"/>
    </location>
</feature>
<evidence type="ECO:0008006" key="5">
    <source>
        <dbReference type="Google" id="ProtNLM"/>
    </source>
</evidence>
<dbReference type="InterPro" id="IPR004244">
    <property type="entry name" value="Transposase_22"/>
</dbReference>